<evidence type="ECO:0000313" key="2">
    <source>
        <dbReference type="EMBL" id="KAK3254409.1"/>
    </source>
</evidence>
<sequence length="781" mass="86036">MDALFQQTFAALLRSKGSEAFVFPRIVNTVLASGTSLADLSKDVPFQQLLALFTSAGLQPRPGFNSGTGAVTITLSSTSAVQFADCEPPQQILLVMLALSPAQHTLETLYQKHASVATRSDALRDVNEGHAGQADTTDSLANYCLELFRRQTSVSIVSRELNARLRALKITVAPDRTTKRCGDGTAYSYSPRYTELLPATSTSVGQSTFEAQRDAMIDTAITNMWAYIEGQRYMPSATLREDLGGRLKSYLRSGVKDLSARFCPRGVAPAFYLQGTPGVGKTEFVRVFHGALERLLRATLDPDMRVKLVKVPLNAITVENLHSISQAPPLIRSSTPLPSFSCGLANRSLSIHSVGRRISICDRQIRIKSEMHTHTASCTFALPTPLLREVRGISDMSIERILEQTLTKGHLVVLHLEECPDDSKLQAGLIQVINKMINVLGQRYPEFAGNVLVMITSNHRPAEETCRHTMPIAVELPSEEQRQGWSASVIHDAVKDHLARVSGGEMALREIEWVTPVLACADMRRQQKWTCTLLFHLQAYLSRESTRSKRPLAPELEPRENGGHHEGGGHHEEGGSQGRSAQSVRLIFEVSESSLEVALEIGDHRSVPLRLHYDAEAVLCLRDAPADCCGDDRGFTFGAPWPLEDYPAVTREDYERMHTVVEMFRENFLQPVVVTLVGSRQGRNQYADLLYRLALAAIGAQKLITTTLSLLKEEDNCQIVGGVSDIHGGLFKFIDKINNPNVSSFEGGQISYGLVQVDVNEVGQLMLRELTESGASATHRL</sequence>
<dbReference type="AlphaFoldDB" id="A0AAE0F7H0"/>
<gene>
    <name evidence="2" type="ORF">CYMTET_36375</name>
</gene>
<name>A0AAE0F7H0_9CHLO</name>
<keyword evidence="3" id="KW-1185">Reference proteome</keyword>
<evidence type="ECO:0000313" key="3">
    <source>
        <dbReference type="Proteomes" id="UP001190700"/>
    </source>
</evidence>
<dbReference type="SUPFAM" id="SSF52540">
    <property type="entry name" value="P-loop containing nucleoside triphosphate hydrolases"/>
    <property type="match status" value="1"/>
</dbReference>
<dbReference type="Proteomes" id="UP001190700">
    <property type="component" value="Unassembled WGS sequence"/>
</dbReference>
<proteinExistence type="predicted"/>
<protein>
    <submittedName>
        <fullName evidence="2">Uncharacterized protein</fullName>
    </submittedName>
</protein>
<dbReference type="InterPro" id="IPR027417">
    <property type="entry name" value="P-loop_NTPase"/>
</dbReference>
<comment type="caution">
    <text evidence="2">The sequence shown here is derived from an EMBL/GenBank/DDBJ whole genome shotgun (WGS) entry which is preliminary data.</text>
</comment>
<organism evidence="2 3">
    <name type="scientific">Cymbomonas tetramitiformis</name>
    <dbReference type="NCBI Taxonomy" id="36881"/>
    <lineage>
        <taxon>Eukaryota</taxon>
        <taxon>Viridiplantae</taxon>
        <taxon>Chlorophyta</taxon>
        <taxon>Pyramimonadophyceae</taxon>
        <taxon>Pyramimonadales</taxon>
        <taxon>Pyramimonadaceae</taxon>
        <taxon>Cymbomonas</taxon>
    </lineage>
</organism>
<feature type="non-terminal residue" evidence="2">
    <location>
        <position position="781"/>
    </location>
</feature>
<feature type="compositionally biased region" description="Basic and acidic residues" evidence="1">
    <location>
        <begin position="556"/>
        <end position="574"/>
    </location>
</feature>
<accession>A0AAE0F7H0</accession>
<evidence type="ECO:0000256" key="1">
    <source>
        <dbReference type="SAM" id="MobiDB-lite"/>
    </source>
</evidence>
<feature type="region of interest" description="Disordered" evidence="1">
    <location>
        <begin position="546"/>
        <end position="579"/>
    </location>
</feature>
<dbReference type="EMBL" id="LGRX02023623">
    <property type="protein sequence ID" value="KAK3254409.1"/>
    <property type="molecule type" value="Genomic_DNA"/>
</dbReference>
<reference evidence="2 3" key="1">
    <citation type="journal article" date="2015" name="Genome Biol. Evol.">
        <title>Comparative Genomics of a Bacterivorous Green Alga Reveals Evolutionary Causalities and Consequences of Phago-Mixotrophic Mode of Nutrition.</title>
        <authorList>
            <person name="Burns J.A."/>
            <person name="Paasch A."/>
            <person name="Narechania A."/>
            <person name="Kim E."/>
        </authorList>
    </citation>
    <scope>NUCLEOTIDE SEQUENCE [LARGE SCALE GENOMIC DNA]</scope>
    <source>
        <strain evidence="2 3">PLY_AMNH</strain>
    </source>
</reference>